<dbReference type="Proteomes" id="UP001652625">
    <property type="component" value="Chromosome 01"/>
</dbReference>
<evidence type="ECO:0000256" key="3">
    <source>
        <dbReference type="ARBA" id="ARBA00006676"/>
    </source>
</evidence>
<organism evidence="9 10">
    <name type="scientific">Hydra vulgaris</name>
    <name type="common">Hydra</name>
    <name type="synonym">Hydra attenuata</name>
    <dbReference type="NCBI Taxonomy" id="6087"/>
    <lineage>
        <taxon>Eukaryota</taxon>
        <taxon>Metazoa</taxon>
        <taxon>Cnidaria</taxon>
        <taxon>Hydrozoa</taxon>
        <taxon>Hydroidolina</taxon>
        <taxon>Anthoathecata</taxon>
        <taxon>Aplanulata</taxon>
        <taxon>Hydridae</taxon>
        <taxon>Hydra</taxon>
    </lineage>
</organism>
<evidence type="ECO:0000256" key="7">
    <source>
        <dbReference type="ARBA" id="ARBA00022833"/>
    </source>
</evidence>
<evidence type="ECO:0000256" key="2">
    <source>
        <dbReference type="ARBA" id="ARBA00004955"/>
    </source>
</evidence>
<dbReference type="GeneID" id="100214610"/>
<dbReference type="PIRSF" id="PIRSF001251">
    <property type="entry name" value="AMP_deaminase_met"/>
    <property type="match status" value="1"/>
</dbReference>
<evidence type="ECO:0000313" key="10">
    <source>
        <dbReference type="RefSeq" id="XP_065644800.1"/>
    </source>
</evidence>
<evidence type="ECO:0000256" key="8">
    <source>
        <dbReference type="PIRNR" id="PIRNR001251"/>
    </source>
</evidence>
<dbReference type="PROSITE" id="PS00485">
    <property type="entry name" value="A_DEAMINASE"/>
    <property type="match status" value="1"/>
</dbReference>
<protein>
    <recommendedName>
        <fullName evidence="4 8">AMP deaminase</fullName>
        <ecNumber evidence="4 8">3.5.4.6</ecNumber>
    </recommendedName>
</protein>
<dbReference type="PANTHER" id="PTHR11359">
    <property type="entry name" value="AMP DEAMINASE"/>
    <property type="match status" value="1"/>
</dbReference>
<keyword evidence="9" id="KW-1185">Reference proteome</keyword>
<evidence type="ECO:0000256" key="1">
    <source>
        <dbReference type="ARBA" id="ARBA00001947"/>
    </source>
</evidence>
<keyword evidence="5 8" id="KW-0479">Metal-binding</keyword>
<dbReference type="InterPro" id="IPR006650">
    <property type="entry name" value="A/AMP_deam_AS"/>
</dbReference>
<dbReference type="Pfam" id="PF19326">
    <property type="entry name" value="AMP_deaminase"/>
    <property type="match status" value="1"/>
</dbReference>
<accession>A0ABM4B7G2</accession>
<dbReference type="InterPro" id="IPR032466">
    <property type="entry name" value="Metal_Hydrolase"/>
</dbReference>
<evidence type="ECO:0000256" key="5">
    <source>
        <dbReference type="ARBA" id="ARBA00022723"/>
    </source>
</evidence>
<comment type="pathway">
    <text evidence="2">Purine metabolism; IMP biosynthesis via salvage pathway; IMP from AMP: step 1/1.</text>
</comment>
<dbReference type="EC" id="3.5.4.6" evidence="4 8"/>
<name>A0ABM4B7G2_HYDVU</name>
<comment type="similarity">
    <text evidence="3 8">Belongs to the metallo-dependent hydrolases superfamily. Adenosine and AMP deaminases family.</text>
</comment>
<dbReference type="SUPFAM" id="SSF51556">
    <property type="entry name" value="Metallo-dependent hydrolases"/>
    <property type="match status" value="1"/>
</dbReference>
<dbReference type="PANTHER" id="PTHR11359:SF0">
    <property type="entry name" value="AMP DEAMINASE"/>
    <property type="match status" value="1"/>
</dbReference>
<dbReference type="CDD" id="cd01319">
    <property type="entry name" value="AMPD"/>
    <property type="match status" value="1"/>
</dbReference>
<comment type="catalytic activity">
    <reaction evidence="8">
        <text>AMP + H2O + H(+) = IMP + NH4(+)</text>
        <dbReference type="Rhea" id="RHEA:14777"/>
        <dbReference type="ChEBI" id="CHEBI:15377"/>
        <dbReference type="ChEBI" id="CHEBI:15378"/>
        <dbReference type="ChEBI" id="CHEBI:28938"/>
        <dbReference type="ChEBI" id="CHEBI:58053"/>
        <dbReference type="ChEBI" id="CHEBI:456215"/>
        <dbReference type="EC" id="3.5.4.6"/>
    </reaction>
</comment>
<evidence type="ECO:0000256" key="6">
    <source>
        <dbReference type="ARBA" id="ARBA00022801"/>
    </source>
</evidence>
<dbReference type="InterPro" id="IPR006329">
    <property type="entry name" value="AMPD"/>
</dbReference>
<comment type="cofactor">
    <cofactor evidence="1 8">
        <name>Zn(2+)</name>
        <dbReference type="ChEBI" id="CHEBI:29105"/>
    </cofactor>
</comment>
<reference evidence="10" key="2">
    <citation type="submission" date="2025-08" db="UniProtKB">
        <authorList>
            <consortium name="RefSeq"/>
        </authorList>
    </citation>
    <scope>IDENTIFICATION</scope>
</reference>
<gene>
    <name evidence="10" type="primary">LOC100214610</name>
</gene>
<keyword evidence="7" id="KW-0862">Zinc</keyword>
<dbReference type="Gene3D" id="4.10.800.20">
    <property type="match status" value="1"/>
</dbReference>
<evidence type="ECO:0000256" key="4">
    <source>
        <dbReference type="ARBA" id="ARBA00012775"/>
    </source>
</evidence>
<dbReference type="Gene3D" id="3.20.20.140">
    <property type="entry name" value="Metal-dependent hydrolases"/>
    <property type="match status" value="1"/>
</dbReference>
<dbReference type="RefSeq" id="XP_065644800.1">
    <property type="nucleotide sequence ID" value="XM_065788728.1"/>
</dbReference>
<proteinExistence type="inferred from homology"/>
<sequence>MLATTMLSDLQESLDQFSTGNDDVFAKYQNLNGFDPSLFNFPHRPIEKEALKLEELEIVQRLNKKRKETLDLLSNQEIKTDYQNDVNTELFEKELPFYQRVNVGESVGGVPIDELNQAGELLCEALFIRAKYMALSLQSFNPITARSLQTVNEKYSLKDFYDQVAEENIDSPRSMCVLQENENLTPCGSIWKPYICDVSGDSGYQFELINGVFRVYDNKVPIEKSLASVIHPMPCIEEFMEDQKVLLSLSTHGPIKSFTFRRLQFLESKFKLHCLLNDVKENAAQKEIVHRDFYNVRKVDTHIHAASCMNQKHLLRFIKKKVKAHGDDIVNVVNGKPLTLSNLFKEMNMNPYDLSVDTLDVHADHNMFHRFDKFNQKYNPIGKSKLREIFLKTDNYMGGRYFAELIKEVASDLEESKYQNAELRLSIYGRDKNEWDKLGKWAVTHDVASYNVRWLIQIPRLYDIYKSNNQIKNFEEVLDNIFRPLFEVSVNPSSHPDLHRFLRQVIGFDSVDDESKHELVAFTKNSLLPQNWDLDHNPPYAYYLYYMYANIVALNHLRRKQGLNIFSLRPHSGEAGPAQHLVSAFMLAENISHGLLLRKVPALQYLYYLAQIGVAMSPLSNNSLFLNYHRNPLPEFVARGLLISLSTDDPLQFHFTKEPLMEEYSIAAQVWKLTTTDMCELSRNSVLMSGFEHRVKQHWLGDNYLVGGHNGNDITKTNVPDIRACFRYETLVDELHLISLAAKASKVSQKSHYSSSEVFD</sequence>
<dbReference type="NCBIfam" id="TIGR01429">
    <property type="entry name" value="AMP_deaminase"/>
    <property type="match status" value="1"/>
</dbReference>
<reference evidence="9" key="1">
    <citation type="submission" date="2025-05" db="UniProtKB">
        <authorList>
            <consortium name="RefSeq"/>
        </authorList>
    </citation>
    <scope>NUCLEOTIDE SEQUENCE [LARGE SCALE GENOMIC DNA]</scope>
</reference>
<keyword evidence="6 8" id="KW-0378">Hydrolase</keyword>
<evidence type="ECO:0000313" key="9">
    <source>
        <dbReference type="Proteomes" id="UP001652625"/>
    </source>
</evidence>